<evidence type="ECO:0000256" key="3">
    <source>
        <dbReference type="SAM" id="Phobius"/>
    </source>
</evidence>
<gene>
    <name evidence="4" type="ORF">ACFFNY_30790</name>
</gene>
<feature type="transmembrane region" description="Helical" evidence="3">
    <location>
        <begin position="330"/>
        <end position="348"/>
    </location>
</feature>
<evidence type="ECO:0000256" key="1">
    <source>
        <dbReference type="ARBA" id="ARBA00005278"/>
    </source>
</evidence>
<dbReference type="RefSeq" id="WP_344913548.1">
    <property type="nucleotide sequence ID" value="NZ_BAAAYO010000012.1"/>
</dbReference>
<comment type="similarity">
    <text evidence="1">Belongs to the GerABKA family.</text>
</comment>
<dbReference type="InterPro" id="IPR050768">
    <property type="entry name" value="UPF0353/GerABKA_families"/>
</dbReference>
<proteinExistence type="inferred from homology"/>
<name>A0ABV5W5Y5_9BACL</name>
<dbReference type="Pfam" id="PF03323">
    <property type="entry name" value="GerA"/>
    <property type="match status" value="1"/>
</dbReference>
<accession>A0ABV5W5Y5</accession>
<dbReference type="PANTHER" id="PTHR22550">
    <property type="entry name" value="SPORE GERMINATION PROTEIN"/>
    <property type="match status" value="1"/>
</dbReference>
<evidence type="ECO:0000256" key="2">
    <source>
        <dbReference type="ARBA" id="ARBA00023136"/>
    </source>
</evidence>
<feature type="transmembrane region" description="Helical" evidence="3">
    <location>
        <begin position="369"/>
        <end position="393"/>
    </location>
</feature>
<protein>
    <submittedName>
        <fullName evidence="4">Spore germination protein</fullName>
    </submittedName>
</protein>
<organism evidence="4 5">
    <name type="scientific">Paenibacillus hodogayensis</name>
    <dbReference type="NCBI Taxonomy" id="279208"/>
    <lineage>
        <taxon>Bacteria</taxon>
        <taxon>Bacillati</taxon>
        <taxon>Bacillota</taxon>
        <taxon>Bacilli</taxon>
        <taxon>Bacillales</taxon>
        <taxon>Paenibacillaceae</taxon>
        <taxon>Paenibacillus</taxon>
    </lineage>
</organism>
<feature type="transmembrane region" description="Helical" evidence="3">
    <location>
        <begin position="413"/>
        <end position="436"/>
    </location>
</feature>
<evidence type="ECO:0000313" key="5">
    <source>
        <dbReference type="Proteomes" id="UP001589619"/>
    </source>
</evidence>
<sequence length="484" mass="53855">MSHLRDIHPKQLADRLADRLNHPPDLINRTFTLSESVQLHCLFMQTLVDMGKIEDYVFQFLDGAQAGGTGDKPEKLASDLLKKIPLVPSQVATEFDACIQGLLNGQCILLLPHTNEVLLLDASATINRAISEPKTETTVHGPREGLTENIELNLCLLRKRIRDPDFCVELLEVGNVTKTKLHLLYLRHMAPPDVLACFRSRIRSIKTDAILDSTFVEEWIQDKTFSPFPTMLETERPDVAASHILEGRVVVLVDGSPFALVGPITFFQFFTAPEDYYQRADIATLLRWLRMLSFMLAVFVPSIYIAVVSYHQELLPNPLLINIAAQREGVPFPAFLEALLMMVTFEVLREAGLRMPRIAGQAISIVGALVLGEAAVQAGLVTAAMVIVVSTTAISNFVSPAYSFGITQRLLQFVYMALAGFMGLFGVLCGVLFTLVHLTSIRSFGVPYMAPLAPTVLQDWKDIVVRAPRSFMKKPPLMNRKKIK</sequence>
<feature type="transmembrane region" description="Helical" evidence="3">
    <location>
        <begin position="288"/>
        <end position="310"/>
    </location>
</feature>
<dbReference type="EMBL" id="JBHMAG010000020">
    <property type="protein sequence ID" value="MFB9755984.1"/>
    <property type="molecule type" value="Genomic_DNA"/>
</dbReference>
<reference evidence="4 5" key="1">
    <citation type="submission" date="2024-09" db="EMBL/GenBank/DDBJ databases">
        <authorList>
            <person name="Sun Q."/>
            <person name="Mori K."/>
        </authorList>
    </citation>
    <scope>NUCLEOTIDE SEQUENCE [LARGE SCALE GENOMIC DNA]</scope>
    <source>
        <strain evidence="4 5">JCM 12520</strain>
    </source>
</reference>
<dbReference type="PIRSF" id="PIRSF005690">
    <property type="entry name" value="GerBA"/>
    <property type="match status" value="1"/>
</dbReference>
<dbReference type="PANTHER" id="PTHR22550:SF5">
    <property type="entry name" value="LEUCINE ZIPPER PROTEIN 4"/>
    <property type="match status" value="1"/>
</dbReference>
<comment type="caution">
    <text evidence="4">The sequence shown here is derived from an EMBL/GenBank/DDBJ whole genome shotgun (WGS) entry which is preliminary data.</text>
</comment>
<keyword evidence="2 3" id="KW-0472">Membrane</keyword>
<dbReference type="InterPro" id="IPR004995">
    <property type="entry name" value="Spore_Ger"/>
</dbReference>
<keyword evidence="3" id="KW-0812">Transmembrane</keyword>
<evidence type="ECO:0000313" key="4">
    <source>
        <dbReference type="EMBL" id="MFB9755984.1"/>
    </source>
</evidence>
<keyword evidence="5" id="KW-1185">Reference proteome</keyword>
<dbReference type="Proteomes" id="UP001589619">
    <property type="component" value="Unassembled WGS sequence"/>
</dbReference>
<keyword evidence="3" id="KW-1133">Transmembrane helix</keyword>